<organism evidence="1 2">
    <name type="scientific">Mucilaginibacter lappiensis</name>
    <dbReference type="NCBI Taxonomy" id="354630"/>
    <lineage>
        <taxon>Bacteria</taxon>
        <taxon>Pseudomonadati</taxon>
        <taxon>Bacteroidota</taxon>
        <taxon>Sphingobacteriia</taxon>
        <taxon>Sphingobacteriales</taxon>
        <taxon>Sphingobacteriaceae</taxon>
        <taxon>Mucilaginibacter</taxon>
    </lineage>
</organism>
<sequence>MFQILPNQEKIVKKNGGIGMEILFPGKGTDSDDSGIGTIGRIDQANVTPGYFSTHAPL</sequence>
<dbReference type="AlphaFoldDB" id="A0A841JI38"/>
<reference evidence="1 2" key="1">
    <citation type="submission" date="2020-08" db="EMBL/GenBank/DDBJ databases">
        <title>Genomic Encyclopedia of Type Strains, Phase IV (KMG-V): Genome sequencing to study the core and pangenomes of soil and plant-associated prokaryotes.</title>
        <authorList>
            <person name="Whitman W."/>
        </authorList>
    </citation>
    <scope>NUCLEOTIDE SEQUENCE [LARGE SCALE GENOMIC DNA]</scope>
    <source>
        <strain evidence="1 2">MP601</strain>
    </source>
</reference>
<evidence type="ECO:0000313" key="1">
    <source>
        <dbReference type="EMBL" id="MBB6130607.1"/>
    </source>
</evidence>
<dbReference type="RefSeq" id="WP_221276137.1">
    <property type="nucleotide sequence ID" value="NZ_JACHCA010000016.1"/>
</dbReference>
<dbReference type="EMBL" id="JACHCA010000016">
    <property type="protein sequence ID" value="MBB6130607.1"/>
    <property type="molecule type" value="Genomic_DNA"/>
</dbReference>
<protein>
    <submittedName>
        <fullName evidence="1">Uncharacterized protein</fullName>
    </submittedName>
</protein>
<name>A0A841JI38_9SPHI</name>
<comment type="caution">
    <text evidence="1">The sequence shown here is derived from an EMBL/GenBank/DDBJ whole genome shotgun (WGS) entry which is preliminary data.</text>
</comment>
<dbReference type="Proteomes" id="UP000548326">
    <property type="component" value="Unassembled WGS sequence"/>
</dbReference>
<evidence type="ECO:0000313" key="2">
    <source>
        <dbReference type="Proteomes" id="UP000548326"/>
    </source>
</evidence>
<accession>A0A841JI38</accession>
<proteinExistence type="predicted"/>
<gene>
    <name evidence="1" type="ORF">HDF22_004750</name>
</gene>